<evidence type="ECO:0000256" key="1">
    <source>
        <dbReference type="ARBA" id="ARBA00001974"/>
    </source>
</evidence>
<feature type="chain" id="PRO_5022266809" evidence="5">
    <location>
        <begin position="33"/>
        <end position="514"/>
    </location>
</feature>
<dbReference type="NCBIfam" id="TIGR01813">
    <property type="entry name" value="flavo_cyto_c"/>
    <property type="match status" value="1"/>
</dbReference>
<dbReference type="OrthoDB" id="9806724at2"/>
<keyword evidence="2 5" id="KW-0285">Flavoprotein</keyword>
<dbReference type="SUPFAM" id="SSF51905">
    <property type="entry name" value="FAD/NAD(P)-binding domain"/>
    <property type="match status" value="1"/>
</dbReference>
<dbReference type="PANTHER" id="PTHR43400:SF7">
    <property type="entry name" value="FAD-DEPENDENT OXIDOREDUCTASE 2 FAD BINDING DOMAIN-CONTAINING PROTEIN"/>
    <property type="match status" value="1"/>
</dbReference>
<accession>A0A0A8B2U3</accession>
<keyword evidence="4 5" id="KW-0560">Oxidoreductase</keyword>
<dbReference type="SUPFAM" id="SSF56425">
    <property type="entry name" value="Succinate dehydrogenase/fumarate reductase flavoprotein, catalytic domain"/>
    <property type="match status" value="1"/>
</dbReference>
<dbReference type="GO" id="GO:0033765">
    <property type="term" value="F:steroid dehydrogenase activity, acting on the CH-CH group of donors"/>
    <property type="evidence" value="ECO:0007669"/>
    <property type="project" value="UniProtKB-ARBA"/>
</dbReference>
<evidence type="ECO:0000256" key="5">
    <source>
        <dbReference type="RuleBase" id="RU366062"/>
    </source>
</evidence>
<dbReference type="PROSITE" id="PS51257">
    <property type="entry name" value="PROKAR_LIPOPROTEIN"/>
    <property type="match status" value="1"/>
</dbReference>
<dbReference type="Gene3D" id="3.50.50.60">
    <property type="entry name" value="FAD/NAD(P)-binding domain"/>
    <property type="match status" value="1"/>
</dbReference>
<feature type="signal peptide" evidence="5">
    <location>
        <begin position="1"/>
        <end position="32"/>
    </location>
</feature>
<dbReference type="PANTHER" id="PTHR43400">
    <property type="entry name" value="FUMARATE REDUCTASE"/>
    <property type="match status" value="1"/>
</dbReference>
<evidence type="ECO:0000256" key="4">
    <source>
        <dbReference type="ARBA" id="ARBA00023002"/>
    </source>
</evidence>
<reference evidence="7 8" key="2">
    <citation type="journal article" date="2015" name="Genome Announc.">
        <title>Complete Genome Sequence of Coriobacteriaceae Strain 68-1-3, a Novel Mucus-Degrading Isolate from the Swine Intestinal Tract.</title>
        <authorList>
            <person name="Looft T."/>
            <person name="Bayles D.O."/>
            <person name="Alt D.P."/>
            <person name="Stanton T.B."/>
        </authorList>
    </citation>
    <scope>NUCLEOTIDE SEQUENCE [LARGE SCALE GENOMIC DNA]</scope>
    <source>
        <strain evidence="7 8">68-1-3</strain>
    </source>
</reference>
<keyword evidence="5" id="KW-0732">Signal</keyword>
<dbReference type="HOGENOM" id="CLU_011398_4_5_11"/>
<dbReference type="Proteomes" id="UP000031121">
    <property type="component" value="Chromosome"/>
</dbReference>
<dbReference type="GO" id="GO:0010181">
    <property type="term" value="F:FMN binding"/>
    <property type="evidence" value="ECO:0007669"/>
    <property type="project" value="InterPro"/>
</dbReference>
<feature type="domain" description="FAD-dependent oxidoreductase 2 FAD-binding" evidence="6">
    <location>
        <begin position="57"/>
        <end position="494"/>
    </location>
</feature>
<evidence type="ECO:0000313" key="8">
    <source>
        <dbReference type="Proteomes" id="UP000031121"/>
    </source>
</evidence>
<dbReference type="InterPro" id="IPR003953">
    <property type="entry name" value="FAD-dep_OxRdtase_2_FAD-bd"/>
</dbReference>
<dbReference type="NCBIfam" id="TIGR01409">
    <property type="entry name" value="TAT_signal_seq"/>
    <property type="match status" value="1"/>
</dbReference>
<dbReference type="InterPro" id="IPR006311">
    <property type="entry name" value="TAT_signal"/>
</dbReference>
<name>A0A0A8B2U3_9ACTN</name>
<evidence type="ECO:0000256" key="3">
    <source>
        <dbReference type="ARBA" id="ARBA00022827"/>
    </source>
</evidence>
<keyword evidence="8" id="KW-1185">Reference proteome</keyword>
<reference evidence="8" key="1">
    <citation type="submission" date="2014-08" db="EMBL/GenBank/DDBJ databases">
        <title>Coriobacteriaceae sp. complete genome.</title>
        <authorList>
            <person name="Looft T."/>
            <person name="Bayles D.O."/>
            <person name="Stanton T.B."/>
        </authorList>
    </citation>
    <scope>NUCLEOTIDE SEQUENCE [LARGE SCALE GENOMIC DNA]</scope>
    <source>
        <strain evidence="8">68-1-3</strain>
    </source>
</reference>
<evidence type="ECO:0000256" key="2">
    <source>
        <dbReference type="ARBA" id="ARBA00022630"/>
    </source>
</evidence>
<dbReference type="InterPro" id="IPR036188">
    <property type="entry name" value="FAD/NAD-bd_sf"/>
</dbReference>
<dbReference type="Pfam" id="PF00890">
    <property type="entry name" value="FAD_binding_2"/>
    <property type="match status" value="1"/>
</dbReference>
<dbReference type="InterPro" id="IPR019546">
    <property type="entry name" value="TAT_signal_bac_arc"/>
</dbReference>
<dbReference type="InterPro" id="IPR050315">
    <property type="entry name" value="FAD-oxidoreductase_2"/>
</dbReference>
<dbReference type="InterPro" id="IPR010960">
    <property type="entry name" value="Flavocytochrome_c"/>
</dbReference>
<dbReference type="KEGG" id="cbac:JI75_03175"/>
<dbReference type="EMBL" id="CP009302">
    <property type="protein sequence ID" value="AJC11816.1"/>
    <property type="molecule type" value="Genomic_DNA"/>
</dbReference>
<comment type="similarity">
    <text evidence="5">Belongs to the FAD-dependent oxidoreductase 2 family. FRD/SDH subfamily.</text>
</comment>
<comment type="cofactor">
    <cofactor evidence="1">
        <name>FAD</name>
        <dbReference type="ChEBI" id="CHEBI:57692"/>
    </cofactor>
</comment>
<proteinExistence type="inferred from homology"/>
<dbReference type="STRING" id="1531429.JI75_03175"/>
<sequence>MRERGFMSIGRRDFLKAAGAASVALIGGGALAACSPNSSKGTSASKDSEIKWDVESDVLVVGTGFAGLAAAIEAKEAGCDVVVIDKMSSYGGNSTINGGDMAAVGTPLQKEAGVEDSFELMQKDMLVTGKYYNHVDKVKTLVENSAAAVEWCTGLGVEFTKLNFHGGHSVPRTNTTSNAMGADIVKAEVARLEELGVKLTMSTKLIRLIEDDSGRIIGAECRKGYKIGNEDSGSAYFVKAKKGVVLAAGGFSNDVAMRQIHEPRLTDALTSTNHEGATGEALREALKHEAMDVHMDWIQLGPWTSPDESGFGYCPQFCERLVGCGIMVDPETGKRFVKETGDRKVRADKMLELNHTTLVIGDAPTCEKRVVERIMKGGAEAGVITSYQTLEELAAAFDMPKDAFLAEVERWNGFVAAGKDEDFGALIQEGATGIKEPPFYVSKLWPKVHHTMGGLVTNMKSQVLNQDSEPIPGLYAAGEITGGTHGAVRLGSCAITDCVVFGRIAGQEIAKESA</sequence>
<evidence type="ECO:0000259" key="6">
    <source>
        <dbReference type="Pfam" id="PF00890"/>
    </source>
</evidence>
<keyword evidence="3 5" id="KW-0274">FAD</keyword>
<dbReference type="Gene3D" id="3.90.700.10">
    <property type="entry name" value="Succinate dehydrogenase/fumarate reductase flavoprotein, catalytic domain"/>
    <property type="match status" value="1"/>
</dbReference>
<dbReference type="AlphaFoldDB" id="A0A0A8B2U3"/>
<protein>
    <submittedName>
        <fullName evidence="7">Fumarate reductase</fullName>
    </submittedName>
</protein>
<dbReference type="PRINTS" id="PR00368">
    <property type="entry name" value="FADPNR"/>
</dbReference>
<dbReference type="InterPro" id="IPR027477">
    <property type="entry name" value="Succ_DH/fumarate_Rdtase_cat_sf"/>
</dbReference>
<gene>
    <name evidence="7" type="ORF">JI75_03175</name>
</gene>
<evidence type="ECO:0000313" key="7">
    <source>
        <dbReference type="EMBL" id="AJC11816.1"/>
    </source>
</evidence>
<organism evidence="7 8">
    <name type="scientific">Berryella intestinalis</name>
    <dbReference type="NCBI Taxonomy" id="1531429"/>
    <lineage>
        <taxon>Bacteria</taxon>
        <taxon>Bacillati</taxon>
        <taxon>Actinomycetota</taxon>
        <taxon>Coriobacteriia</taxon>
        <taxon>Eggerthellales</taxon>
        <taxon>Eggerthellaceae</taxon>
        <taxon>Berryella</taxon>
    </lineage>
</organism>
<dbReference type="PROSITE" id="PS51318">
    <property type="entry name" value="TAT"/>
    <property type="match status" value="1"/>
</dbReference>